<dbReference type="PANTHER" id="PTHR30266">
    <property type="entry name" value="MECHANOSENSITIVE CHANNEL MSCL"/>
    <property type="match status" value="1"/>
</dbReference>
<evidence type="ECO:0000313" key="10">
    <source>
        <dbReference type="EMBL" id="MDY5153007.1"/>
    </source>
</evidence>
<protein>
    <recommendedName>
        <fullName evidence="9">Large-conductance mechanosensitive channel</fullName>
    </recommendedName>
</protein>
<dbReference type="InterPro" id="IPR037673">
    <property type="entry name" value="MSC/AndL"/>
</dbReference>
<dbReference type="EMBL" id="JAWNFU010000001">
    <property type="protein sequence ID" value="MDY5153007.1"/>
    <property type="molecule type" value="Genomic_DNA"/>
</dbReference>
<dbReference type="AlphaFoldDB" id="A0A0K9ETZ5"/>
<evidence type="ECO:0000313" key="13">
    <source>
        <dbReference type="Proteomes" id="UP000182744"/>
    </source>
</evidence>
<evidence type="ECO:0000256" key="1">
    <source>
        <dbReference type="ARBA" id="ARBA00004141"/>
    </source>
</evidence>
<keyword evidence="4 9" id="KW-0812">Transmembrane</keyword>
<evidence type="ECO:0000256" key="6">
    <source>
        <dbReference type="ARBA" id="ARBA00023065"/>
    </source>
</evidence>
<evidence type="ECO:0000313" key="14">
    <source>
        <dbReference type="Proteomes" id="UP000269974"/>
    </source>
</evidence>
<comment type="subunit">
    <text evidence="9">Homopentamer.</text>
</comment>
<dbReference type="Proteomes" id="UP000182744">
    <property type="component" value="Unassembled WGS sequence"/>
</dbReference>
<comment type="similarity">
    <text evidence="9">Belongs to the MscL family.</text>
</comment>
<feature type="transmembrane region" description="Helical" evidence="9">
    <location>
        <begin position="21"/>
        <end position="47"/>
    </location>
</feature>
<evidence type="ECO:0000256" key="8">
    <source>
        <dbReference type="ARBA" id="ARBA00023303"/>
    </source>
</evidence>
<dbReference type="HAMAP" id="MF_00115">
    <property type="entry name" value="MscL"/>
    <property type="match status" value="1"/>
</dbReference>
<keyword evidence="7 9" id="KW-0472">Membrane</keyword>
<comment type="subcellular location">
    <subcellularLocation>
        <location evidence="9">Cell membrane</location>
        <topology evidence="9">Multi-pass membrane protein</topology>
    </subcellularLocation>
    <subcellularLocation>
        <location evidence="1">Membrane</location>
        <topology evidence="1">Multi-pass membrane protein</topology>
    </subcellularLocation>
</comment>
<comment type="function">
    <text evidence="9">Channel that opens in response to stretch forces in the membrane lipid bilayer. May participate in the regulation of osmotic pressure changes within the cell.</text>
</comment>
<name>A0A0K9ETZ5_9ACTO</name>
<dbReference type="PATRIC" id="fig|1657.3.peg.459"/>
<evidence type="ECO:0000256" key="2">
    <source>
        <dbReference type="ARBA" id="ARBA00022448"/>
    </source>
</evidence>
<evidence type="ECO:0000313" key="12">
    <source>
        <dbReference type="EMBL" id="VDG77042.1"/>
    </source>
</evidence>
<dbReference type="Pfam" id="PF01741">
    <property type="entry name" value="MscL"/>
    <property type="match status" value="1"/>
</dbReference>
<accession>A0A0K9ETZ5</accession>
<dbReference type="EMBL" id="UYIO01000001">
    <property type="protein sequence ID" value="VDG77042.1"/>
    <property type="molecule type" value="Genomic_DNA"/>
</dbReference>
<keyword evidence="5 9" id="KW-1133">Transmembrane helix</keyword>
<dbReference type="PANTHER" id="PTHR30266:SF2">
    <property type="entry name" value="LARGE-CONDUCTANCE MECHANOSENSITIVE CHANNEL"/>
    <property type="match status" value="1"/>
</dbReference>
<organism evidence="12 14">
    <name type="scientific">Actinobaculum suis</name>
    <dbReference type="NCBI Taxonomy" id="1657"/>
    <lineage>
        <taxon>Bacteria</taxon>
        <taxon>Bacillati</taxon>
        <taxon>Actinomycetota</taxon>
        <taxon>Actinomycetes</taxon>
        <taxon>Actinomycetales</taxon>
        <taxon>Actinomycetaceae</taxon>
        <taxon>Actinobaculum</taxon>
    </lineage>
</organism>
<sequence length="135" mass="14742">MIDGFRKFIARGNAIDLAVGVIMGAAFSAIVTSLTQDILMPLIAAIFGQPDFKGQFVLTVGSGQLQFGNFITALINFFLVAFALYFFVVLPINKVKDRMAKAEEAAGTEEKPADPQVVLLEEIRDELRSANRQDS</sequence>
<dbReference type="RefSeq" id="WP_049619257.1">
    <property type="nucleotide sequence ID" value="NZ_FNAU01000023.1"/>
</dbReference>
<reference evidence="13" key="1">
    <citation type="submission" date="2016-10" db="EMBL/GenBank/DDBJ databases">
        <authorList>
            <person name="Varghese N."/>
        </authorList>
    </citation>
    <scope>NUCLEOTIDE SEQUENCE [LARGE SCALE GENOMIC DNA]</scope>
    <source>
        <strain evidence="13">DSM 20639</strain>
    </source>
</reference>
<dbReference type="SUPFAM" id="SSF81330">
    <property type="entry name" value="Gated mechanosensitive channel"/>
    <property type="match status" value="1"/>
</dbReference>
<keyword evidence="8 9" id="KW-0407">Ion channel</keyword>
<keyword evidence="2 9" id="KW-0813">Transport</keyword>
<evidence type="ECO:0000256" key="9">
    <source>
        <dbReference type="HAMAP-Rule" id="MF_00115"/>
    </source>
</evidence>
<evidence type="ECO:0000256" key="5">
    <source>
        <dbReference type="ARBA" id="ARBA00022989"/>
    </source>
</evidence>
<keyword evidence="6 9" id="KW-0406">Ion transport</keyword>
<dbReference type="Proteomes" id="UP000269974">
    <property type="component" value="Unassembled WGS sequence"/>
</dbReference>
<reference evidence="11" key="2">
    <citation type="submission" date="2016-10" db="EMBL/GenBank/DDBJ databases">
        <authorList>
            <person name="de Groot N.N."/>
        </authorList>
    </citation>
    <scope>NUCLEOTIDE SEQUENCE [LARGE SCALE GENOMIC DNA]</scope>
    <source>
        <strain evidence="11">DSM 20639</strain>
    </source>
</reference>
<proteinExistence type="inferred from homology"/>
<dbReference type="InterPro" id="IPR036019">
    <property type="entry name" value="MscL_channel"/>
</dbReference>
<dbReference type="GO" id="GO:0008381">
    <property type="term" value="F:mechanosensitive monoatomic ion channel activity"/>
    <property type="evidence" value="ECO:0007669"/>
    <property type="project" value="UniProtKB-UniRule"/>
</dbReference>
<evidence type="ECO:0000313" key="11">
    <source>
        <dbReference type="EMBL" id="SDE66628.1"/>
    </source>
</evidence>
<dbReference type="PRINTS" id="PR01264">
    <property type="entry name" value="MECHCHANNEL"/>
</dbReference>
<dbReference type="NCBIfam" id="TIGR00220">
    <property type="entry name" value="mscL"/>
    <property type="match status" value="1"/>
</dbReference>
<dbReference type="EMBL" id="FNAU01000023">
    <property type="protein sequence ID" value="SDE66628.1"/>
    <property type="molecule type" value="Genomic_DNA"/>
</dbReference>
<dbReference type="STRING" id="1657.ACU20_02730"/>
<evidence type="ECO:0000256" key="7">
    <source>
        <dbReference type="ARBA" id="ARBA00023136"/>
    </source>
</evidence>
<keyword evidence="13" id="KW-1185">Reference proteome</keyword>
<dbReference type="GO" id="GO:0005886">
    <property type="term" value="C:plasma membrane"/>
    <property type="evidence" value="ECO:0007669"/>
    <property type="project" value="UniProtKB-SubCell"/>
</dbReference>
<evidence type="ECO:0000256" key="3">
    <source>
        <dbReference type="ARBA" id="ARBA00022475"/>
    </source>
</evidence>
<dbReference type="Gene3D" id="1.10.1200.120">
    <property type="entry name" value="Large-conductance mechanosensitive channel, MscL, domain 1"/>
    <property type="match status" value="1"/>
</dbReference>
<gene>
    <name evidence="9 12" type="primary">mscL</name>
    <name evidence="12" type="ORF">NCTC10327_01663</name>
    <name evidence="10" type="ORF">R6G71_02940</name>
    <name evidence="11" type="ORF">SAMN05421878_1232</name>
</gene>
<reference evidence="10" key="4">
    <citation type="submission" date="2023-10" db="EMBL/GenBank/DDBJ databases">
        <title>Whole Genome based description of the genera Actinobaculum and Actinotignum reveals a complex phylogenetic relationship within the species included in the genus Actinotignum.</title>
        <authorList>
            <person name="Jensen C.S."/>
            <person name="Dargis R."/>
            <person name="Kemp M."/>
            <person name="Christensen J.J."/>
        </authorList>
    </citation>
    <scope>NUCLEOTIDE SEQUENCE</scope>
    <source>
        <strain evidence="10">Actinobaculum_suis_CCUG19206T</strain>
    </source>
</reference>
<feature type="transmembrane region" description="Helical" evidence="9">
    <location>
        <begin position="67"/>
        <end position="92"/>
    </location>
</feature>
<reference evidence="12 14" key="3">
    <citation type="submission" date="2018-11" db="EMBL/GenBank/DDBJ databases">
        <authorList>
            <consortium name="Pathogen Informatics"/>
        </authorList>
    </citation>
    <scope>NUCLEOTIDE SEQUENCE [LARGE SCALE GENOMIC DNA]</scope>
    <source>
        <strain evidence="12 14">NCTC10327</strain>
    </source>
</reference>
<evidence type="ECO:0000256" key="4">
    <source>
        <dbReference type="ARBA" id="ARBA00022692"/>
    </source>
</evidence>
<dbReference type="InterPro" id="IPR001185">
    <property type="entry name" value="MS_channel"/>
</dbReference>
<keyword evidence="3 9" id="KW-1003">Cell membrane</keyword>
<dbReference type="Proteomes" id="UP001273799">
    <property type="component" value="Unassembled WGS sequence"/>
</dbReference>